<sequence>SAVTVLEYPPEKPAKITETKRKTKRETRNSCFFLRSAFANSIRHSSTGRIDHGHEANKAKVVCLEVHIICVKCKAFRVLVLRQQRVAETWKEKNDLI</sequence>
<dbReference type="Ensembl" id="ENSMMOT00000021090.1">
    <property type="protein sequence ID" value="ENSMMOP00000020744.1"/>
    <property type="gene ID" value="ENSMMOG00000015780.1"/>
</dbReference>
<keyword evidence="2" id="KW-1185">Reference proteome</keyword>
<organism evidence="1 2">
    <name type="scientific">Mola mola</name>
    <name type="common">Ocean sunfish</name>
    <name type="synonym">Tetraodon mola</name>
    <dbReference type="NCBI Taxonomy" id="94237"/>
    <lineage>
        <taxon>Eukaryota</taxon>
        <taxon>Metazoa</taxon>
        <taxon>Chordata</taxon>
        <taxon>Craniata</taxon>
        <taxon>Vertebrata</taxon>
        <taxon>Euteleostomi</taxon>
        <taxon>Actinopterygii</taxon>
        <taxon>Neopterygii</taxon>
        <taxon>Teleostei</taxon>
        <taxon>Neoteleostei</taxon>
        <taxon>Acanthomorphata</taxon>
        <taxon>Eupercaria</taxon>
        <taxon>Tetraodontiformes</taxon>
        <taxon>Molidae</taxon>
        <taxon>Mola</taxon>
    </lineage>
</organism>
<reference evidence="1" key="1">
    <citation type="submission" date="2025-08" db="UniProtKB">
        <authorList>
            <consortium name="Ensembl"/>
        </authorList>
    </citation>
    <scope>IDENTIFICATION</scope>
</reference>
<accession>A0A3Q3X5X9</accession>
<evidence type="ECO:0000313" key="1">
    <source>
        <dbReference type="Ensembl" id="ENSMMOP00000020744.1"/>
    </source>
</evidence>
<evidence type="ECO:0000313" key="2">
    <source>
        <dbReference type="Proteomes" id="UP000261620"/>
    </source>
</evidence>
<reference evidence="1" key="2">
    <citation type="submission" date="2025-09" db="UniProtKB">
        <authorList>
            <consortium name="Ensembl"/>
        </authorList>
    </citation>
    <scope>IDENTIFICATION</scope>
</reference>
<proteinExistence type="predicted"/>
<dbReference type="AlphaFoldDB" id="A0A3Q3X5X9"/>
<protein>
    <submittedName>
        <fullName evidence="1">Uncharacterized protein</fullName>
    </submittedName>
</protein>
<dbReference type="Proteomes" id="UP000261620">
    <property type="component" value="Unplaced"/>
</dbReference>
<name>A0A3Q3X5X9_MOLML</name>